<dbReference type="EMBL" id="CM002924">
    <property type="protein sequence ID" value="KGN59497.1"/>
    <property type="molecule type" value="Genomic_DNA"/>
</dbReference>
<evidence type="ECO:0000313" key="1">
    <source>
        <dbReference type="EMBL" id="KGN59497.1"/>
    </source>
</evidence>
<reference evidence="1 2" key="1">
    <citation type="journal article" date="2009" name="Nat. Genet.">
        <title>The genome of the cucumber, Cucumis sativus L.</title>
        <authorList>
            <person name="Huang S."/>
            <person name="Li R."/>
            <person name="Zhang Z."/>
            <person name="Li L."/>
            <person name="Gu X."/>
            <person name="Fan W."/>
            <person name="Lucas W.J."/>
            <person name="Wang X."/>
            <person name="Xie B."/>
            <person name="Ni P."/>
            <person name="Ren Y."/>
            <person name="Zhu H."/>
            <person name="Li J."/>
            <person name="Lin K."/>
            <person name="Jin W."/>
            <person name="Fei Z."/>
            <person name="Li G."/>
            <person name="Staub J."/>
            <person name="Kilian A."/>
            <person name="van der Vossen E.A."/>
            <person name="Wu Y."/>
            <person name="Guo J."/>
            <person name="He J."/>
            <person name="Jia Z."/>
            <person name="Ren Y."/>
            <person name="Tian G."/>
            <person name="Lu Y."/>
            <person name="Ruan J."/>
            <person name="Qian W."/>
            <person name="Wang M."/>
            <person name="Huang Q."/>
            <person name="Li B."/>
            <person name="Xuan Z."/>
            <person name="Cao J."/>
            <person name="Asan"/>
            <person name="Wu Z."/>
            <person name="Zhang J."/>
            <person name="Cai Q."/>
            <person name="Bai Y."/>
            <person name="Zhao B."/>
            <person name="Han Y."/>
            <person name="Li Y."/>
            <person name="Li X."/>
            <person name="Wang S."/>
            <person name="Shi Q."/>
            <person name="Liu S."/>
            <person name="Cho W.K."/>
            <person name="Kim J.Y."/>
            <person name="Xu Y."/>
            <person name="Heller-Uszynska K."/>
            <person name="Miao H."/>
            <person name="Cheng Z."/>
            <person name="Zhang S."/>
            <person name="Wu J."/>
            <person name="Yang Y."/>
            <person name="Kang H."/>
            <person name="Li M."/>
            <person name="Liang H."/>
            <person name="Ren X."/>
            <person name="Shi Z."/>
            <person name="Wen M."/>
            <person name="Jian M."/>
            <person name="Yang H."/>
            <person name="Zhang G."/>
            <person name="Yang Z."/>
            <person name="Chen R."/>
            <person name="Liu S."/>
            <person name="Li J."/>
            <person name="Ma L."/>
            <person name="Liu H."/>
            <person name="Zhou Y."/>
            <person name="Zhao J."/>
            <person name="Fang X."/>
            <person name="Li G."/>
            <person name="Fang L."/>
            <person name="Li Y."/>
            <person name="Liu D."/>
            <person name="Zheng H."/>
            <person name="Zhang Y."/>
            <person name="Qin N."/>
            <person name="Li Z."/>
            <person name="Yang G."/>
            <person name="Yang S."/>
            <person name="Bolund L."/>
            <person name="Kristiansen K."/>
            <person name="Zheng H."/>
            <person name="Li S."/>
            <person name="Zhang X."/>
            <person name="Yang H."/>
            <person name="Wang J."/>
            <person name="Sun R."/>
            <person name="Zhang B."/>
            <person name="Jiang S."/>
            <person name="Wang J."/>
            <person name="Du Y."/>
            <person name="Li S."/>
        </authorList>
    </citation>
    <scope>NUCLEOTIDE SEQUENCE [LARGE SCALE GENOMIC DNA]</scope>
    <source>
        <strain evidence="2">cv. 9930</strain>
    </source>
</reference>
<evidence type="ECO:0000313" key="2">
    <source>
        <dbReference type="Proteomes" id="UP000029981"/>
    </source>
</evidence>
<reference evidence="1 2" key="4">
    <citation type="journal article" date="2011" name="BMC Genomics">
        <title>RNA-Seq improves annotation of protein-coding genes in the cucumber genome.</title>
        <authorList>
            <person name="Li Z."/>
            <person name="Zhang Z."/>
            <person name="Yan P."/>
            <person name="Huang S."/>
            <person name="Fei Z."/>
            <person name="Lin K."/>
        </authorList>
    </citation>
    <scope>NUCLEOTIDE SEQUENCE [LARGE SCALE GENOMIC DNA]</scope>
    <source>
        <strain evidence="2">cv. 9930</strain>
    </source>
</reference>
<gene>
    <name evidence="1" type="ORF">Csa_3G822470</name>
</gene>
<organism evidence="1 2">
    <name type="scientific">Cucumis sativus</name>
    <name type="common">Cucumber</name>
    <dbReference type="NCBI Taxonomy" id="3659"/>
    <lineage>
        <taxon>Eukaryota</taxon>
        <taxon>Viridiplantae</taxon>
        <taxon>Streptophyta</taxon>
        <taxon>Embryophyta</taxon>
        <taxon>Tracheophyta</taxon>
        <taxon>Spermatophyta</taxon>
        <taxon>Magnoliopsida</taxon>
        <taxon>eudicotyledons</taxon>
        <taxon>Gunneridae</taxon>
        <taxon>Pentapetalae</taxon>
        <taxon>rosids</taxon>
        <taxon>fabids</taxon>
        <taxon>Cucurbitales</taxon>
        <taxon>Cucurbitaceae</taxon>
        <taxon>Benincaseae</taxon>
        <taxon>Cucumis</taxon>
    </lineage>
</organism>
<dbReference type="Gramene" id="KGN59497">
    <property type="protein sequence ID" value="KGN59497"/>
    <property type="gene ID" value="Csa_3G822470"/>
</dbReference>
<name>A0A0A0LFY2_CUCSA</name>
<reference evidence="1 2" key="2">
    <citation type="journal article" date="2009" name="PLoS ONE">
        <title>An integrated genetic and cytogenetic map of the cucumber genome.</title>
        <authorList>
            <person name="Ren Y."/>
            <person name="Zhang Z."/>
            <person name="Liu J."/>
            <person name="Staub J.E."/>
            <person name="Han Y."/>
            <person name="Cheng Z."/>
            <person name="Li X."/>
            <person name="Lu J."/>
            <person name="Miao H."/>
            <person name="Kang H."/>
            <person name="Xie B."/>
            <person name="Gu X."/>
            <person name="Wang X."/>
            <person name="Du Y."/>
            <person name="Jin W."/>
            <person name="Huang S."/>
        </authorList>
    </citation>
    <scope>NUCLEOTIDE SEQUENCE [LARGE SCALE GENOMIC DNA]</scope>
    <source>
        <strain evidence="2">cv. 9930</strain>
    </source>
</reference>
<accession>A0A0A0LFY2</accession>
<keyword evidence="2" id="KW-1185">Reference proteome</keyword>
<reference evidence="1 2" key="3">
    <citation type="journal article" date="2010" name="BMC Genomics">
        <title>Transcriptome sequencing and comparative analysis of cucumber flowers with different sex types.</title>
        <authorList>
            <person name="Guo S."/>
            <person name="Zheng Y."/>
            <person name="Joung J.G."/>
            <person name="Liu S."/>
            <person name="Zhang Z."/>
            <person name="Crasta O.R."/>
            <person name="Sobral B.W."/>
            <person name="Xu Y."/>
            <person name="Huang S."/>
            <person name="Fei Z."/>
        </authorList>
    </citation>
    <scope>NUCLEOTIDE SEQUENCE [LARGE SCALE GENOMIC DNA]</scope>
    <source>
        <strain evidence="2">cv. 9930</strain>
    </source>
</reference>
<dbReference type="AlphaFoldDB" id="A0A0A0LFY2"/>
<proteinExistence type="predicted"/>
<sequence>MTPAPTDTLRMVFRTCRSYASQVRERARPDSVPLQYMVQEGCWRSFVGRARPGSLWEWRAMRRTPEDISLRRAVVEMWRWSNVRGSVRGSSCREKVTWPWRWPKRVPVSLRRRVMRERALRRWRKKRKREWRREEGL</sequence>
<dbReference type="Proteomes" id="UP000029981">
    <property type="component" value="Chromosome 3"/>
</dbReference>
<protein>
    <submittedName>
        <fullName evidence="1">Uncharacterized protein</fullName>
    </submittedName>
</protein>
<dbReference type="STRING" id="3659.A0A0A0LFY2"/>